<dbReference type="PIRSF" id="PIRSF003113">
    <property type="entry name" value="BolA"/>
    <property type="match status" value="1"/>
</dbReference>
<dbReference type="InterPro" id="IPR050961">
    <property type="entry name" value="BolA/IbaG_stress_morph_reg"/>
</dbReference>
<dbReference type="PANTHER" id="PTHR46229:SF2">
    <property type="entry name" value="BOLA-LIKE PROTEIN 1"/>
    <property type="match status" value="1"/>
</dbReference>
<evidence type="ECO:0000313" key="2">
    <source>
        <dbReference type="EMBL" id="CAB4867894.1"/>
    </source>
</evidence>
<protein>
    <submittedName>
        <fullName evidence="2">Unannotated protein</fullName>
    </submittedName>
</protein>
<name>A0A6J7DG82_9ZZZZ</name>
<dbReference type="InterPro" id="IPR036065">
    <property type="entry name" value="BolA-like_sf"/>
</dbReference>
<comment type="similarity">
    <text evidence="1">Belongs to the BolA/IbaG family.</text>
</comment>
<dbReference type="InterPro" id="IPR002634">
    <property type="entry name" value="BolA"/>
</dbReference>
<dbReference type="Gene3D" id="3.30.300.90">
    <property type="entry name" value="BolA-like"/>
    <property type="match status" value="1"/>
</dbReference>
<dbReference type="SUPFAM" id="SSF82657">
    <property type="entry name" value="BolA-like"/>
    <property type="match status" value="1"/>
</dbReference>
<accession>A0A6J7DG82</accession>
<sequence>MALDPLPVLNDPSPDELRERIEAAIPDSRVTEADGDGHHFRVTVISDSFEGVSRINRHRTINEIFEGELGGRIHALSISCQTSEEAK</sequence>
<dbReference type="PANTHER" id="PTHR46229">
    <property type="entry name" value="BOLA TRANSCRIPTION REGULATOR"/>
    <property type="match status" value="1"/>
</dbReference>
<organism evidence="2">
    <name type="scientific">freshwater metagenome</name>
    <dbReference type="NCBI Taxonomy" id="449393"/>
    <lineage>
        <taxon>unclassified sequences</taxon>
        <taxon>metagenomes</taxon>
        <taxon>ecological metagenomes</taxon>
    </lineage>
</organism>
<gene>
    <name evidence="2" type="ORF">UFOPK3444_00555</name>
</gene>
<dbReference type="AlphaFoldDB" id="A0A6J7DG82"/>
<dbReference type="Pfam" id="PF01722">
    <property type="entry name" value="BolA"/>
    <property type="match status" value="1"/>
</dbReference>
<reference evidence="2" key="1">
    <citation type="submission" date="2020-05" db="EMBL/GenBank/DDBJ databases">
        <authorList>
            <person name="Chiriac C."/>
            <person name="Salcher M."/>
            <person name="Ghai R."/>
            <person name="Kavagutti S V."/>
        </authorList>
    </citation>
    <scope>NUCLEOTIDE SEQUENCE</scope>
</reference>
<proteinExistence type="inferred from homology"/>
<evidence type="ECO:0000256" key="1">
    <source>
        <dbReference type="ARBA" id="ARBA00005578"/>
    </source>
</evidence>
<dbReference type="EMBL" id="CAFBLU010000006">
    <property type="protein sequence ID" value="CAB4867894.1"/>
    <property type="molecule type" value="Genomic_DNA"/>
</dbReference>